<keyword evidence="2" id="KW-1185">Reference proteome</keyword>
<dbReference type="KEGG" id="nai:NECAME_00868"/>
<proteinExistence type="predicted"/>
<protein>
    <submittedName>
        <fullName evidence="1">Uncharacterized protein</fullName>
    </submittedName>
</protein>
<reference evidence="2" key="1">
    <citation type="journal article" date="2014" name="Nat. Genet.">
        <title>Genome of the human hookworm Necator americanus.</title>
        <authorList>
            <person name="Tang Y.T."/>
            <person name="Gao X."/>
            <person name="Rosa B.A."/>
            <person name="Abubucker S."/>
            <person name="Hallsworth-Pepin K."/>
            <person name="Martin J."/>
            <person name="Tyagi R."/>
            <person name="Heizer E."/>
            <person name="Zhang X."/>
            <person name="Bhonagiri-Palsikar V."/>
            <person name="Minx P."/>
            <person name="Warren W.C."/>
            <person name="Wang Q."/>
            <person name="Zhan B."/>
            <person name="Hotez P.J."/>
            <person name="Sternberg P.W."/>
            <person name="Dougall A."/>
            <person name="Gaze S.T."/>
            <person name="Mulvenna J."/>
            <person name="Sotillo J."/>
            <person name="Ranganathan S."/>
            <person name="Rabelo E.M."/>
            <person name="Wilson R.K."/>
            <person name="Felgner P.L."/>
            <person name="Bethony J."/>
            <person name="Hawdon J.M."/>
            <person name="Gasser R.B."/>
            <person name="Loukas A."/>
            <person name="Mitreva M."/>
        </authorList>
    </citation>
    <scope>NUCLEOTIDE SEQUENCE [LARGE SCALE GENOMIC DNA]</scope>
</reference>
<name>W2SNB9_NECAM</name>
<accession>W2SNB9</accession>
<evidence type="ECO:0000313" key="1">
    <source>
        <dbReference type="EMBL" id="ETN71179.1"/>
    </source>
</evidence>
<dbReference type="AlphaFoldDB" id="W2SNB9"/>
<dbReference type="EMBL" id="KI668838">
    <property type="protein sequence ID" value="ETN71179.1"/>
    <property type="molecule type" value="Genomic_DNA"/>
</dbReference>
<gene>
    <name evidence="1" type="ORF">NECAME_00868</name>
</gene>
<evidence type="ECO:0000313" key="2">
    <source>
        <dbReference type="Proteomes" id="UP000053676"/>
    </source>
</evidence>
<sequence length="125" mass="14054">MCTTAGRRLSYFIPFSLVVLPHEDFRQQFRCKNVSFDVWAVMCDAVRVRLSTNPVTSINVFMQSYGEFATGPTSVAQLEHIIMESSVESAKSLSAIIPRLPTPKEIREIREVAAESVVIKFELSV</sequence>
<organism evidence="1 2">
    <name type="scientific">Necator americanus</name>
    <name type="common">Human hookworm</name>
    <dbReference type="NCBI Taxonomy" id="51031"/>
    <lineage>
        <taxon>Eukaryota</taxon>
        <taxon>Metazoa</taxon>
        <taxon>Ecdysozoa</taxon>
        <taxon>Nematoda</taxon>
        <taxon>Chromadorea</taxon>
        <taxon>Rhabditida</taxon>
        <taxon>Rhabditina</taxon>
        <taxon>Rhabditomorpha</taxon>
        <taxon>Strongyloidea</taxon>
        <taxon>Ancylostomatidae</taxon>
        <taxon>Bunostominae</taxon>
        <taxon>Necator</taxon>
    </lineage>
</organism>
<dbReference type="Proteomes" id="UP000053676">
    <property type="component" value="Unassembled WGS sequence"/>
</dbReference>